<dbReference type="PANTHER" id="PTHR15910:SF1">
    <property type="entry name" value="ARCHAEMETZINCIN-2"/>
    <property type="match status" value="1"/>
</dbReference>
<evidence type="ECO:0000256" key="5">
    <source>
        <dbReference type="ARBA" id="ARBA00022833"/>
    </source>
</evidence>
<evidence type="ECO:0000256" key="7">
    <source>
        <dbReference type="SAM" id="MobiDB-lite"/>
    </source>
</evidence>
<evidence type="ECO:0000256" key="6">
    <source>
        <dbReference type="ARBA" id="ARBA00023049"/>
    </source>
</evidence>
<sequence length="443" mass="49721">MSSISTPRCTHSSASVACSQNASKAGFKRPDAKQRLAATRPQKPSKVAESESISIDDPWTFPAPLLLPGDDLSEDPEYPPQSFQEWLDEEDRNPVSVKRKTIYVVTAPEIEDEVQFMRAWEKQFDEEHQVTKPSPQAILDYLQAFYHGLPVKGLSRLAPAFTVWDEELKSNRKCRRPKYVALKFGNECIRIRTRPAPDGISGGQLNLDDLLDAAIAMLPKDAYALLLLVNQDLYEDEDDEFVCGRAYGASRVAVVSSSRYNPALDEHQSVERLHAWPASHCEEYISTCCTKSRSNVKRQKTSNLQKPNKSKDPHSNSSSPLMAAMSIYRDLETINPSPSALSTLWLGRVCRTAAHELGHCFGIDHCVYYACAMQGTGSIREDARQPPFLCPVDLAKLTYATGATATQRYKALIDFCDRPQYKNCLFFTPFAEWIREVLDPTSQ</sequence>
<keyword evidence="5" id="KW-0862">Zinc</keyword>
<evidence type="ECO:0000256" key="3">
    <source>
        <dbReference type="ARBA" id="ARBA00022723"/>
    </source>
</evidence>
<dbReference type="AlphaFoldDB" id="A0A9W9SES7"/>
<proteinExistence type="predicted"/>
<comment type="cofactor">
    <cofactor evidence="1">
        <name>Zn(2+)</name>
        <dbReference type="ChEBI" id="CHEBI:29105"/>
    </cofactor>
</comment>
<reference evidence="8" key="2">
    <citation type="journal article" date="2023" name="IMA Fungus">
        <title>Comparative genomic study of the Penicillium genus elucidates a diverse pangenome and 15 lateral gene transfer events.</title>
        <authorList>
            <person name="Petersen C."/>
            <person name="Sorensen T."/>
            <person name="Nielsen M.R."/>
            <person name="Sondergaard T.E."/>
            <person name="Sorensen J.L."/>
            <person name="Fitzpatrick D.A."/>
            <person name="Frisvad J.C."/>
            <person name="Nielsen K.L."/>
        </authorList>
    </citation>
    <scope>NUCLEOTIDE SEQUENCE</scope>
    <source>
        <strain evidence="8">IBT 29864</strain>
    </source>
</reference>
<name>A0A9W9SES7_9EURO</name>
<gene>
    <name evidence="8" type="ORF">N7496_004692</name>
</gene>
<dbReference type="GO" id="GO:0008237">
    <property type="term" value="F:metallopeptidase activity"/>
    <property type="evidence" value="ECO:0007669"/>
    <property type="project" value="UniProtKB-KW"/>
</dbReference>
<reference evidence="8" key="1">
    <citation type="submission" date="2022-11" db="EMBL/GenBank/DDBJ databases">
        <authorList>
            <person name="Petersen C."/>
        </authorList>
    </citation>
    <scope>NUCLEOTIDE SEQUENCE</scope>
    <source>
        <strain evidence="8">IBT 29864</strain>
    </source>
</reference>
<dbReference type="RefSeq" id="XP_056556146.1">
    <property type="nucleotide sequence ID" value="XM_056697621.1"/>
</dbReference>
<keyword evidence="2" id="KW-0645">Protease</keyword>
<keyword evidence="4" id="KW-0378">Hydrolase</keyword>
<keyword evidence="9" id="KW-1185">Reference proteome</keyword>
<keyword evidence="3" id="KW-0479">Metal-binding</keyword>
<dbReference type="Proteomes" id="UP001147782">
    <property type="component" value="Unassembled WGS sequence"/>
</dbReference>
<dbReference type="PANTHER" id="PTHR15910">
    <property type="entry name" value="ARCHAEMETZINCIN"/>
    <property type="match status" value="1"/>
</dbReference>
<dbReference type="Gene3D" id="3.40.390.10">
    <property type="entry name" value="Collagenase (Catalytic Domain)"/>
    <property type="match status" value="1"/>
</dbReference>
<dbReference type="CDD" id="cd11375">
    <property type="entry name" value="Peptidase_M54"/>
    <property type="match status" value="1"/>
</dbReference>
<evidence type="ECO:0000313" key="9">
    <source>
        <dbReference type="Proteomes" id="UP001147782"/>
    </source>
</evidence>
<accession>A0A9W9SES7</accession>
<dbReference type="GO" id="GO:0006508">
    <property type="term" value="P:proteolysis"/>
    <property type="evidence" value="ECO:0007669"/>
    <property type="project" value="UniProtKB-KW"/>
</dbReference>
<evidence type="ECO:0000256" key="1">
    <source>
        <dbReference type="ARBA" id="ARBA00001947"/>
    </source>
</evidence>
<evidence type="ECO:0000256" key="2">
    <source>
        <dbReference type="ARBA" id="ARBA00022670"/>
    </source>
</evidence>
<keyword evidence="6" id="KW-0482">Metalloprotease</keyword>
<dbReference type="InterPro" id="IPR012962">
    <property type="entry name" value="Pept_M54_archaemetzincn"/>
</dbReference>
<dbReference type="EMBL" id="JAPZBS010000004">
    <property type="protein sequence ID" value="KAJ5377283.1"/>
    <property type="molecule type" value="Genomic_DNA"/>
</dbReference>
<feature type="region of interest" description="Disordered" evidence="7">
    <location>
        <begin position="1"/>
        <end position="61"/>
    </location>
</feature>
<comment type="caution">
    <text evidence="8">The sequence shown here is derived from an EMBL/GenBank/DDBJ whole genome shotgun (WGS) entry which is preliminary data.</text>
</comment>
<protein>
    <submittedName>
        <fullName evidence="8">Uncharacterized protein</fullName>
    </submittedName>
</protein>
<feature type="region of interest" description="Disordered" evidence="7">
    <location>
        <begin position="296"/>
        <end position="319"/>
    </location>
</feature>
<dbReference type="OrthoDB" id="2365600at2759"/>
<feature type="compositionally biased region" description="Polar residues" evidence="7">
    <location>
        <begin position="1"/>
        <end position="23"/>
    </location>
</feature>
<evidence type="ECO:0000313" key="8">
    <source>
        <dbReference type="EMBL" id="KAJ5377283.1"/>
    </source>
</evidence>
<dbReference type="Pfam" id="PF07998">
    <property type="entry name" value="Peptidase_M54"/>
    <property type="match status" value="1"/>
</dbReference>
<evidence type="ECO:0000256" key="4">
    <source>
        <dbReference type="ARBA" id="ARBA00022801"/>
    </source>
</evidence>
<dbReference type="InterPro" id="IPR024079">
    <property type="entry name" value="MetalloPept_cat_dom_sf"/>
</dbReference>
<dbReference type="SUPFAM" id="SSF55486">
    <property type="entry name" value="Metalloproteases ('zincins'), catalytic domain"/>
    <property type="match status" value="1"/>
</dbReference>
<organism evidence="8 9">
    <name type="scientific">Penicillium cataractarum</name>
    <dbReference type="NCBI Taxonomy" id="2100454"/>
    <lineage>
        <taxon>Eukaryota</taxon>
        <taxon>Fungi</taxon>
        <taxon>Dikarya</taxon>
        <taxon>Ascomycota</taxon>
        <taxon>Pezizomycotina</taxon>
        <taxon>Eurotiomycetes</taxon>
        <taxon>Eurotiomycetidae</taxon>
        <taxon>Eurotiales</taxon>
        <taxon>Aspergillaceae</taxon>
        <taxon>Penicillium</taxon>
    </lineage>
</organism>
<dbReference type="GO" id="GO:0046872">
    <property type="term" value="F:metal ion binding"/>
    <property type="evidence" value="ECO:0007669"/>
    <property type="project" value="UniProtKB-KW"/>
</dbReference>
<dbReference type="GeneID" id="81436800"/>